<name>A0A8U0HT80_9EURY</name>
<evidence type="ECO:0000259" key="2">
    <source>
        <dbReference type="PROSITE" id="PS51352"/>
    </source>
</evidence>
<dbReference type="EMBL" id="CP096659">
    <property type="protein sequence ID" value="UPV73973.1"/>
    <property type="molecule type" value="Genomic_DNA"/>
</dbReference>
<keyword evidence="4" id="KW-1185">Reference proteome</keyword>
<feature type="domain" description="Thioredoxin" evidence="2">
    <location>
        <begin position="2"/>
        <end position="155"/>
    </location>
</feature>
<proteinExistence type="predicted"/>
<dbReference type="GeneID" id="72186676"/>
<dbReference type="AlphaFoldDB" id="A0A8U0HT80"/>
<gene>
    <name evidence="3" type="ORF">M0R89_15715</name>
</gene>
<evidence type="ECO:0000313" key="4">
    <source>
        <dbReference type="Proteomes" id="UP000830729"/>
    </source>
</evidence>
<dbReference type="PANTHER" id="PTHR42852">
    <property type="entry name" value="THIOL:DISULFIDE INTERCHANGE PROTEIN DSBE"/>
    <property type="match status" value="1"/>
</dbReference>
<protein>
    <submittedName>
        <fullName evidence="3">Peroxiredoxin family protein</fullName>
    </submittedName>
</protein>
<reference evidence="3 4" key="1">
    <citation type="submission" date="2022-04" db="EMBL/GenBank/DDBJ databases">
        <title>Diverse halophilic archaea isolated from saline environments.</title>
        <authorList>
            <person name="Cui H.-L."/>
        </authorList>
    </citation>
    <scope>NUCLEOTIDE SEQUENCE [LARGE SCALE GENOMIC DNA]</scope>
    <source>
        <strain evidence="3 4">XZYJT49</strain>
    </source>
</reference>
<dbReference type="KEGG" id="halx:M0R89_15715"/>
<organism evidence="3 4">
    <name type="scientific">Halorussus limi</name>
    <dbReference type="NCBI Taxonomy" id="2938695"/>
    <lineage>
        <taxon>Archaea</taxon>
        <taxon>Methanobacteriati</taxon>
        <taxon>Methanobacteriota</taxon>
        <taxon>Stenosarchaea group</taxon>
        <taxon>Halobacteria</taxon>
        <taxon>Halobacteriales</taxon>
        <taxon>Haladaptataceae</taxon>
        <taxon>Halorussus</taxon>
    </lineage>
</organism>
<evidence type="ECO:0000313" key="3">
    <source>
        <dbReference type="EMBL" id="UPV73973.1"/>
    </source>
</evidence>
<feature type="region of interest" description="Disordered" evidence="1">
    <location>
        <begin position="1"/>
        <end position="23"/>
    </location>
</feature>
<dbReference type="InterPro" id="IPR050553">
    <property type="entry name" value="Thioredoxin_ResA/DsbE_sf"/>
</dbReference>
<dbReference type="GO" id="GO:0016491">
    <property type="term" value="F:oxidoreductase activity"/>
    <property type="evidence" value="ECO:0007669"/>
    <property type="project" value="InterPro"/>
</dbReference>
<dbReference type="PANTHER" id="PTHR42852:SF13">
    <property type="entry name" value="PROTEIN DIPZ"/>
    <property type="match status" value="1"/>
</dbReference>
<dbReference type="InterPro" id="IPR000866">
    <property type="entry name" value="AhpC/TSA"/>
</dbReference>
<dbReference type="PROSITE" id="PS51352">
    <property type="entry name" value="THIOREDOXIN_2"/>
    <property type="match status" value="1"/>
</dbReference>
<dbReference type="Gene3D" id="3.40.30.10">
    <property type="entry name" value="Glutaredoxin"/>
    <property type="match status" value="1"/>
</dbReference>
<evidence type="ECO:0000256" key="1">
    <source>
        <dbReference type="SAM" id="MobiDB-lite"/>
    </source>
</evidence>
<dbReference type="InterPro" id="IPR013766">
    <property type="entry name" value="Thioredoxin_domain"/>
</dbReference>
<dbReference type="Proteomes" id="UP000830729">
    <property type="component" value="Chromosome"/>
</dbReference>
<dbReference type="GO" id="GO:0016209">
    <property type="term" value="F:antioxidant activity"/>
    <property type="evidence" value="ECO:0007669"/>
    <property type="project" value="InterPro"/>
</dbReference>
<dbReference type="Pfam" id="PF00578">
    <property type="entry name" value="AhpC-TSA"/>
    <property type="match status" value="1"/>
</dbReference>
<accession>A0A8U0HT80</accession>
<dbReference type="RefSeq" id="WP_248650023.1">
    <property type="nucleotide sequence ID" value="NZ_CP096659.1"/>
</dbReference>
<sequence>MTLEGSEAPDFTLESTSGGDVSLEETLESGPTIVLVNRGHWCSFCAEQLATFSRVYEDLHFNEGVDVLPVVTSEAPKLVEMRDRFDYDFQLLADPDGEVAEQYSGTEQTSHGLTGIAGTYVVDTDGQVRYEQVADDLTDRTYGNWVRYFIRNDFEDAFGE</sequence>
<dbReference type="SUPFAM" id="SSF52833">
    <property type="entry name" value="Thioredoxin-like"/>
    <property type="match status" value="1"/>
</dbReference>
<dbReference type="InterPro" id="IPR036249">
    <property type="entry name" value="Thioredoxin-like_sf"/>
</dbReference>